<accession>A0A7K0CNR9</accession>
<evidence type="ECO:0000313" key="2">
    <source>
        <dbReference type="EMBL" id="MQY15130.1"/>
    </source>
</evidence>
<organism evidence="2 3">
    <name type="scientific">Streptomyces smaragdinus</name>
    <dbReference type="NCBI Taxonomy" id="2585196"/>
    <lineage>
        <taxon>Bacteria</taxon>
        <taxon>Bacillati</taxon>
        <taxon>Actinomycetota</taxon>
        <taxon>Actinomycetes</taxon>
        <taxon>Kitasatosporales</taxon>
        <taxon>Streptomycetaceae</taxon>
        <taxon>Streptomyces</taxon>
    </lineage>
</organism>
<name>A0A7K0CNR9_9ACTN</name>
<dbReference type="AlphaFoldDB" id="A0A7K0CNR9"/>
<feature type="compositionally biased region" description="Basic and acidic residues" evidence="1">
    <location>
        <begin position="144"/>
        <end position="155"/>
    </location>
</feature>
<reference evidence="2 3" key="1">
    <citation type="submission" date="2019-10" db="EMBL/GenBank/DDBJ databases">
        <title>Streptomyces smaragdinus sp. nov. and Streptomyces fabii sp. nov., isolated from the gut of fungus growing-termite Macrotermes natalensis.</title>
        <authorList>
            <person name="Schwitalla J."/>
            <person name="Benndorf R."/>
            <person name="Martin K."/>
            <person name="De Beer W."/>
            <person name="Kaster A.-K."/>
            <person name="Vollmers J."/>
            <person name="Poulsen M."/>
            <person name="Beemelmanns C."/>
        </authorList>
    </citation>
    <scope>NUCLEOTIDE SEQUENCE [LARGE SCALE GENOMIC DNA]</scope>
    <source>
        <strain evidence="2 3">RB5</strain>
    </source>
</reference>
<sequence>MIRAGRTWADDAQAANMMGWKSVRTFRNKKAWKDLTPALISRPDARTRIYDLERLKALLRADAQLPQIPDEDHADDLLDVVEAWEAMPPDQRPTLATWRSYLSIGTGPTPDDEPAGAPHFHRRTALTWLDGRERHPGAGGRPKGSADKKPRDLSHDRRHLLAESRRARIAAFLEEQPKPTGTDMTALAAELQVTLRHVERLVAEARTA</sequence>
<proteinExistence type="predicted"/>
<evidence type="ECO:0000256" key="1">
    <source>
        <dbReference type="SAM" id="MobiDB-lite"/>
    </source>
</evidence>
<dbReference type="EMBL" id="WEGJ01000029">
    <property type="protein sequence ID" value="MQY15130.1"/>
    <property type="molecule type" value="Genomic_DNA"/>
</dbReference>
<dbReference type="OrthoDB" id="3680624at2"/>
<dbReference type="RefSeq" id="WP_153455971.1">
    <property type="nucleotide sequence ID" value="NZ_WEGJ01000029.1"/>
</dbReference>
<evidence type="ECO:0000313" key="3">
    <source>
        <dbReference type="Proteomes" id="UP000466345"/>
    </source>
</evidence>
<gene>
    <name evidence="2" type="ORF">SRB5_53080</name>
</gene>
<keyword evidence="3" id="KW-1185">Reference proteome</keyword>
<protein>
    <submittedName>
        <fullName evidence="2">Uncharacterized protein</fullName>
    </submittedName>
</protein>
<feature type="region of interest" description="Disordered" evidence="1">
    <location>
        <begin position="129"/>
        <end position="155"/>
    </location>
</feature>
<comment type="caution">
    <text evidence="2">The sequence shown here is derived from an EMBL/GenBank/DDBJ whole genome shotgun (WGS) entry which is preliminary data.</text>
</comment>
<dbReference type="Proteomes" id="UP000466345">
    <property type="component" value="Unassembled WGS sequence"/>
</dbReference>